<evidence type="ECO:0000313" key="3">
    <source>
        <dbReference type="Proteomes" id="UP000054018"/>
    </source>
</evidence>
<name>A0A0C9YBZ2_9AGAM</name>
<sequence>MVCTWTPGNVPCDPCKKRKIGCGKANVHRASTAHTPKPPAQHQATPSQHKSSRPRKPAPPPHDDGDTPAPPPRKKARVSQGGQTPQSGAEASSSSAAQRRITLIVRPPEQSTSTHAVPPAIRPESSSYTPLPAPPPHPSIAFTPPPDAPSPPRMPQVDPADLSIHRRLDDIICRQDLILGRVDQTDLQVARLQRRTQEISEARMQ</sequence>
<dbReference type="AlphaFoldDB" id="A0A0C9YBZ2"/>
<protein>
    <submittedName>
        <fullName evidence="2">Uncharacterized protein</fullName>
    </submittedName>
</protein>
<gene>
    <name evidence="2" type="ORF">PISMIDRAFT_19534</name>
</gene>
<accession>A0A0C9YBZ2</accession>
<dbReference type="HOGENOM" id="CLU_1340377_0_0_1"/>
<feature type="region of interest" description="Disordered" evidence="1">
    <location>
        <begin position="14"/>
        <end position="159"/>
    </location>
</feature>
<evidence type="ECO:0000313" key="2">
    <source>
        <dbReference type="EMBL" id="KIK11429.1"/>
    </source>
</evidence>
<feature type="compositionally biased region" description="Pro residues" evidence="1">
    <location>
        <begin position="131"/>
        <end position="154"/>
    </location>
</feature>
<evidence type="ECO:0000256" key="1">
    <source>
        <dbReference type="SAM" id="MobiDB-lite"/>
    </source>
</evidence>
<reference evidence="2 3" key="1">
    <citation type="submission" date="2014-04" db="EMBL/GenBank/DDBJ databases">
        <authorList>
            <consortium name="DOE Joint Genome Institute"/>
            <person name="Kuo A."/>
            <person name="Kohler A."/>
            <person name="Costa M.D."/>
            <person name="Nagy L.G."/>
            <person name="Floudas D."/>
            <person name="Copeland A."/>
            <person name="Barry K.W."/>
            <person name="Cichocki N."/>
            <person name="Veneault-Fourrey C."/>
            <person name="LaButti K."/>
            <person name="Lindquist E.A."/>
            <person name="Lipzen A."/>
            <person name="Lundell T."/>
            <person name="Morin E."/>
            <person name="Murat C."/>
            <person name="Sun H."/>
            <person name="Tunlid A."/>
            <person name="Henrissat B."/>
            <person name="Grigoriev I.V."/>
            <person name="Hibbett D.S."/>
            <person name="Martin F."/>
            <person name="Nordberg H.P."/>
            <person name="Cantor M.N."/>
            <person name="Hua S.X."/>
        </authorList>
    </citation>
    <scope>NUCLEOTIDE SEQUENCE [LARGE SCALE GENOMIC DNA]</scope>
    <source>
        <strain evidence="2 3">441</strain>
    </source>
</reference>
<keyword evidence="3" id="KW-1185">Reference proteome</keyword>
<feature type="non-terminal residue" evidence="2">
    <location>
        <position position="205"/>
    </location>
</feature>
<proteinExistence type="predicted"/>
<organism evidence="2 3">
    <name type="scientific">Pisolithus microcarpus 441</name>
    <dbReference type="NCBI Taxonomy" id="765257"/>
    <lineage>
        <taxon>Eukaryota</taxon>
        <taxon>Fungi</taxon>
        <taxon>Dikarya</taxon>
        <taxon>Basidiomycota</taxon>
        <taxon>Agaricomycotina</taxon>
        <taxon>Agaricomycetes</taxon>
        <taxon>Agaricomycetidae</taxon>
        <taxon>Boletales</taxon>
        <taxon>Sclerodermatineae</taxon>
        <taxon>Pisolithaceae</taxon>
        <taxon>Pisolithus</taxon>
    </lineage>
</organism>
<feature type="compositionally biased region" description="Low complexity" evidence="1">
    <location>
        <begin position="87"/>
        <end position="97"/>
    </location>
</feature>
<dbReference type="EMBL" id="KN834219">
    <property type="protein sequence ID" value="KIK11429.1"/>
    <property type="molecule type" value="Genomic_DNA"/>
</dbReference>
<dbReference type="Proteomes" id="UP000054018">
    <property type="component" value="Unassembled WGS sequence"/>
</dbReference>
<reference evidence="3" key="2">
    <citation type="submission" date="2015-01" db="EMBL/GenBank/DDBJ databases">
        <title>Evolutionary Origins and Diversification of the Mycorrhizal Mutualists.</title>
        <authorList>
            <consortium name="DOE Joint Genome Institute"/>
            <consortium name="Mycorrhizal Genomics Consortium"/>
            <person name="Kohler A."/>
            <person name="Kuo A."/>
            <person name="Nagy L.G."/>
            <person name="Floudas D."/>
            <person name="Copeland A."/>
            <person name="Barry K.W."/>
            <person name="Cichocki N."/>
            <person name="Veneault-Fourrey C."/>
            <person name="LaButti K."/>
            <person name="Lindquist E.A."/>
            <person name="Lipzen A."/>
            <person name="Lundell T."/>
            <person name="Morin E."/>
            <person name="Murat C."/>
            <person name="Riley R."/>
            <person name="Ohm R."/>
            <person name="Sun H."/>
            <person name="Tunlid A."/>
            <person name="Henrissat B."/>
            <person name="Grigoriev I.V."/>
            <person name="Hibbett D.S."/>
            <person name="Martin F."/>
        </authorList>
    </citation>
    <scope>NUCLEOTIDE SEQUENCE [LARGE SCALE GENOMIC DNA]</scope>
    <source>
        <strain evidence="3">441</strain>
    </source>
</reference>
<dbReference type="STRING" id="765257.A0A0C9YBZ2"/>